<keyword evidence="8" id="KW-1185">Reference proteome</keyword>
<reference evidence="7 8" key="1">
    <citation type="journal article" date="2018" name="Nat. Ecol. Evol.">
        <title>Genomic signatures of mitonuclear coevolution across populations of Tigriopus californicus.</title>
        <authorList>
            <person name="Barreto F.S."/>
            <person name="Watson E.T."/>
            <person name="Lima T.G."/>
            <person name="Willett C.S."/>
            <person name="Edmands S."/>
            <person name="Li W."/>
            <person name="Burton R.S."/>
        </authorList>
    </citation>
    <scope>NUCLEOTIDE SEQUENCE [LARGE SCALE GENOMIC DNA]</scope>
    <source>
        <strain evidence="7 8">San Diego</strain>
    </source>
</reference>
<feature type="compositionally biased region" description="Pro residues" evidence="4">
    <location>
        <begin position="404"/>
        <end position="413"/>
    </location>
</feature>
<dbReference type="SMART" id="SM00059">
    <property type="entry name" value="FN2"/>
    <property type="match status" value="1"/>
</dbReference>
<dbReference type="InterPro" id="IPR000562">
    <property type="entry name" value="FN_type2_dom"/>
</dbReference>
<evidence type="ECO:0000259" key="6">
    <source>
        <dbReference type="PROSITE" id="PS51092"/>
    </source>
</evidence>
<dbReference type="Gene3D" id="2.60.40.200">
    <property type="entry name" value="Superoxide dismutase, copper/zinc binding domain"/>
    <property type="match status" value="1"/>
</dbReference>
<keyword evidence="1" id="KW-0677">Repeat</keyword>
<evidence type="ECO:0000256" key="4">
    <source>
        <dbReference type="SAM" id="MobiDB-lite"/>
    </source>
</evidence>
<feature type="region of interest" description="Disordered" evidence="4">
    <location>
        <begin position="394"/>
        <end position="433"/>
    </location>
</feature>
<feature type="compositionally biased region" description="Low complexity" evidence="4">
    <location>
        <begin position="394"/>
        <end position="403"/>
    </location>
</feature>
<sequence>MAGDQPCKKKKNVMIAGFVAKRAQDSSSCQPDNGNGTANDLPLNVDRACNVVSNRCDFPFELEGEEHNTCVPHENSAELVCRTTPSENSDRWSWSVCGEGCFEDEAPLNFSDPAYSPVSSFCKNKAVECVFPFTYNGDSFDTCTSVDTEFSWCATLVDSDGNMVENFWGECDAGCSLGAESQFQYEDVVGDLALEQADPGSPLTIKGQITGVTVPGSHAFRVVNGSLENGNCSTIFGDPEGTVSFGPFSSTGDGPINVDLDTSDVSLYGEDSILNQILVVFSAEGENEVLIGCGPIVEPSWDLTLIIIIVLVVVIVLLLLLIVCLCCCCCRKKKNKKNKLPNDETDLPYSNGTSKKPLYDELSIPFIDASPAPTPKTGRSVERLSFFHRSSSVARSRGSLSHPPLYPPPPPPGASTHEINWKGTEKNGRKYPV</sequence>
<comment type="caution">
    <text evidence="3">Lacks conserved residue(s) required for the propagation of feature annotation.</text>
</comment>
<gene>
    <name evidence="7" type="ORF">TCAL_14433</name>
</gene>
<dbReference type="InterPro" id="IPR036423">
    <property type="entry name" value="SOD-like_Cu/Zn_dom_sf"/>
</dbReference>
<dbReference type="InterPro" id="IPR013806">
    <property type="entry name" value="Kringle-like"/>
</dbReference>
<dbReference type="Gene3D" id="2.10.10.10">
    <property type="entry name" value="Fibronectin, type II, collagen-binding"/>
    <property type="match status" value="2"/>
</dbReference>
<evidence type="ECO:0000313" key="7">
    <source>
        <dbReference type="EMBL" id="TRY78636.1"/>
    </source>
</evidence>
<feature type="domain" description="Fibronectin type-II" evidence="6">
    <location>
        <begin position="124"/>
        <end position="173"/>
    </location>
</feature>
<keyword evidence="5" id="KW-0812">Transmembrane</keyword>
<proteinExistence type="predicted"/>
<dbReference type="GO" id="GO:0006801">
    <property type="term" value="P:superoxide metabolic process"/>
    <property type="evidence" value="ECO:0007669"/>
    <property type="project" value="InterPro"/>
</dbReference>
<comment type="caution">
    <text evidence="7">The sequence shown here is derived from an EMBL/GenBank/DDBJ whole genome shotgun (WGS) entry which is preliminary data.</text>
</comment>
<dbReference type="InterPro" id="IPR036943">
    <property type="entry name" value="FN_type2_sf"/>
</dbReference>
<organism evidence="7 8">
    <name type="scientific">Tigriopus californicus</name>
    <name type="common">Marine copepod</name>
    <dbReference type="NCBI Taxonomy" id="6832"/>
    <lineage>
        <taxon>Eukaryota</taxon>
        <taxon>Metazoa</taxon>
        <taxon>Ecdysozoa</taxon>
        <taxon>Arthropoda</taxon>
        <taxon>Crustacea</taxon>
        <taxon>Multicrustacea</taxon>
        <taxon>Hexanauplia</taxon>
        <taxon>Copepoda</taxon>
        <taxon>Harpacticoida</taxon>
        <taxon>Harpacticidae</taxon>
        <taxon>Tigriopus</taxon>
    </lineage>
</organism>
<protein>
    <recommendedName>
        <fullName evidence="6">Fibronectin type-II domain-containing protein</fullName>
    </recommendedName>
</protein>
<dbReference type="Pfam" id="PF00040">
    <property type="entry name" value="fn2"/>
    <property type="match status" value="1"/>
</dbReference>
<dbReference type="OMA" id="ASTHEIN"/>
<evidence type="ECO:0000256" key="1">
    <source>
        <dbReference type="ARBA" id="ARBA00022737"/>
    </source>
</evidence>
<dbReference type="EMBL" id="VCGU01000003">
    <property type="protein sequence ID" value="TRY78636.1"/>
    <property type="molecule type" value="Genomic_DNA"/>
</dbReference>
<evidence type="ECO:0000256" key="2">
    <source>
        <dbReference type="ARBA" id="ARBA00023157"/>
    </source>
</evidence>
<feature type="transmembrane region" description="Helical" evidence="5">
    <location>
        <begin position="303"/>
        <end position="330"/>
    </location>
</feature>
<dbReference type="PROSITE" id="PS51092">
    <property type="entry name" value="FN2_2"/>
    <property type="match status" value="1"/>
</dbReference>
<evidence type="ECO:0000313" key="8">
    <source>
        <dbReference type="Proteomes" id="UP000318571"/>
    </source>
</evidence>
<keyword evidence="5" id="KW-0472">Membrane</keyword>
<dbReference type="SUPFAM" id="SSF57440">
    <property type="entry name" value="Kringle-like"/>
    <property type="match status" value="1"/>
</dbReference>
<dbReference type="Proteomes" id="UP000318571">
    <property type="component" value="Chromosome 11"/>
</dbReference>
<dbReference type="GO" id="GO:0046872">
    <property type="term" value="F:metal ion binding"/>
    <property type="evidence" value="ECO:0007669"/>
    <property type="project" value="InterPro"/>
</dbReference>
<name>A0A553PLT5_TIGCA</name>
<accession>A0A553PLT5</accession>
<feature type="compositionally biased region" description="Basic and acidic residues" evidence="4">
    <location>
        <begin position="419"/>
        <end position="433"/>
    </location>
</feature>
<keyword evidence="2" id="KW-1015">Disulfide bond</keyword>
<dbReference type="AlphaFoldDB" id="A0A553PLT5"/>
<keyword evidence="5" id="KW-1133">Transmembrane helix</keyword>
<evidence type="ECO:0000256" key="5">
    <source>
        <dbReference type="SAM" id="Phobius"/>
    </source>
</evidence>
<evidence type="ECO:0000256" key="3">
    <source>
        <dbReference type="PROSITE-ProRule" id="PRU00479"/>
    </source>
</evidence>
<dbReference type="SUPFAM" id="SSF49329">
    <property type="entry name" value="Cu,Zn superoxide dismutase-like"/>
    <property type="match status" value="1"/>
</dbReference>